<dbReference type="VEuPathDB" id="VectorBase:LOC119179564"/>
<dbReference type="PRINTS" id="PR00385">
    <property type="entry name" value="P450"/>
</dbReference>
<evidence type="ECO:0000256" key="14">
    <source>
        <dbReference type="RuleBase" id="RU000461"/>
    </source>
</evidence>
<evidence type="ECO:0000256" key="13">
    <source>
        <dbReference type="PIRSR" id="PIRSR602401-1"/>
    </source>
</evidence>
<dbReference type="EMBL" id="GIKN01000294">
    <property type="protein sequence ID" value="NIE42567.1"/>
    <property type="molecule type" value="Transcribed_RNA"/>
</dbReference>
<keyword evidence="10 13" id="KW-0408">Iron</keyword>
<dbReference type="GO" id="GO:0016705">
    <property type="term" value="F:oxidoreductase activity, acting on paired donors, with incorporation or reduction of molecular oxygen"/>
    <property type="evidence" value="ECO:0007669"/>
    <property type="project" value="InterPro"/>
</dbReference>
<dbReference type="GO" id="GO:0005789">
    <property type="term" value="C:endoplasmic reticulum membrane"/>
    <property type="evidence" value="ECO:0007669"/>
    <property type="project" value="UniProtKB-SubCell"/>
</dbReference>
<evidence type="ECO:0000256" key="11">
    <source>
        <dbReference type="ARBA" id="ARBA00023033"/>
    </source>
</evidence>
<comment type="cofactor">
    <cofactor evidence="1 13">
        <name>heme</name>
        <dbReference type="ChEBI" id="CHEBI:30413"/>
    </cofactor>
</comment>
<organism evidence="15">
    <name type="scientific">Rhipicephalus microplus</name>
    <name type="common">Cattle tick</name>
    <name type="synonym">Boophilus microplus</name>
    <dbReference type="NCBI Taxonomy" id="6941"/>
    <lineage>
        <taxon>Eukaryota</taxon>
        <taxon>Metazoa</taxon>
        <taxon>Ecdysozoa</taxon>
        <taxon>Arthropoda</taxon>
        <taxon>Chelicerata</taxon>
        <taxon>Arachnida</taxon>
        <taxon>Acari</taxon>
        <taxon>Parasitiformes</taxon>
        <taxon>Ixodida</taxon>
        <taxon>Ixodoidea</taxon>
        <taxon>Ixodidae</taxon>
        <taxon>Rhipicephalinae</taxon>
        <taxon>Rhipicephalus</taxon>
        <taxon>Boophilus</taxon>
    </lineage>
</organism>
<evidence type="ECO:0000256" key="4">
    <source>
        <dbReference type="ARBA" id="ARBA00010617"/>
    </source>
</evidence>
<dbReference type="PRINTS" id="PR00463">
    <property type="entry name" value="EP450I"/>
</dbReference>
<dbReference type="InterPro" id="IPR050476">
    <property type="entry name" value="Insect_CytP450_Detox"/>
</dbReference>
<dbReference type="GO" id="GO:0020037">
    <property type="term" value="F:heme binding"/>
    <property type="evidence" value="ECO:0007669"/>
    <property type="project" value="InterPro"/>
</dbReference>
<keyword evidence="5 13" id="KW-0349">Heme</keyword>
<feature type="binding site" description="axial binding residue" evidence="13">
    <location>
        <position position="154"/>
    </location>
    <ligand>
        <name>heme</name>
        <dbReference type="ChEBI" id="CHEBI:30413"/>
    </ligand>
    <ligandPart>
        <name>Fe</name>
        <dbReference type="ChEBI" id="CHEBI:18248"/>
    </ligandPart>
</feature>
<evidence type="ECO:0000313" key="15">
    <source>
        <dbReference type="EMBL" id="NIE42567.1"/>
    </source>
</evidence>
<dbReference type="PROSITE" id="PS00086">
    <property type="entry name" value="CYTOCHROME_P450"/>
    <property type="match status" value="1"/>
</dbReference>
<protein>
    <submittedName>
        <fullName evidence="15">Putative cytochrome</fullName>
    </submittedName>
</protein>
<sequence>MPLKDIATNAATLLTAGFETVSASGSICAFCIARHPEVQEKIRREVNAVYEKYEGFTYDAIRDLTYTRQTIDECLRLYPSVIAFTSRKASCDYPYKDMVLPKGISIMACTEQIHKDPRFWDHPEEFDPDRFSPEQKASRHPLAFQPFGAGARNCVGMRLAQVELILIVAKLVHKFRLHLGSKHANEELERKTESIIASPKDGVWIRVEHI</sequence>
<evidence type="ECO:0000256" key="10">
    <source>
        <dbReference type="ARBA" id="ARBA00023004"/>
    </source>
</evidence>
<evidence type="ECO:0000256" key="8">
    <source>
        <dbReference type="ARBA" id="ARBA00022848"/>
    </source>
</evidence>
<comment type="subcellular location">
    <subcellularLocation>
        <location evidence="3">Endoplasmic reticulum membrane</location>
        <topology evidence="3">Peripheral membrane protein</topology>
    </subcellularLocation>
    <subcellularLocation>
        <location evidence="2">Microsome membrane</location>
        <topology evidence="2">Peripheral membrane protein</topology>
    </subcellularLocation>
</comment>
<keyword evidence="9 14" id="KW-0560">Oxidoreductase</keyword>
<dbReference type="GO" id="GO:0005506">
    <property type="term" value="F:iron ion binding"/>
    <property type="evidence" value="ECO:0007669"/>
    <property type="project" value="InterPro"/>
</dbReference>
<dbReference type="AlphaFoldDB" id="A0A6G4ZXS8"/>
<evidence type="ECO:0000256" key="1">
    <source>
        <dbReference type="ARBA" id="ARBA00001971"/>
    </source>
</evidence>
<reference evidence="15" key="1">
    <citation type="submission" date="2020-03" db="EMBL/GenBank/DDBJ databases">
        <title>A transcriptome and proteome of the tick Rhipicephalus microplus shaped by the genetic composition of its hosts and developmental stage.</title>
        <authorList>
            <person name="Garcia G.R."/>
            <person name="Ribeiro J.M.C."/>
            <person name="Maruyama S.R."/>
            <person name="Gardinasse L.G."/>
            <person name="Nelson K."/>
            <person name="Ferreira B.R."/>
            <person name="Andrade T.G."/>
            <person name="Santos I.K.F.M."/>
        </authorList>
    </citation>
    <scope>NUCLEOTIDE SEQUENCE</scope>
    <source>
        <strain evidence="15">NSGR</strain>
        <tissue evidence="15">Salivary glands</tissue>
    </source>
</reference>
<dbReference type="InterPro" id="IPR001128">
    <property type="entry name" value="Cyt_P450"/>
</dbReference>
<proteinExistence type="inferred from homology"/>
<dbReference type="GO" id="GO:0004497">
    <property type="term" value="F:monooxygenase activity"/>
    <property type="evidence" value="ECO:0007669"/>
    <property type="project" value="UniProtKB-KW"/>
</dbReference>
<dbReference type="Gene3D" id="1.10.630.10">
    <property type="entry name" value="Cytochrome P450"/>
    <property type="match status" value="1"/>
</dbReference>
<keyword evidence="7" id="KW-0256">Endoplasmic reticulum</keyword>
<dbReference type="Pfam" id="PF00067">
    <property type="entry name" value="p450"/>
    <property type="match status" value="1"/>
</dbReference>
<name>A0A6G4ZXS8_RHIMP</name>
<dbReference type="InterPro" id="IPR036396">
    <property type="entry name" value="Cyt_P450_sf"/>
</dbReference>
<dbReference type="InterPro" id="IPR017972">
    <property type="entry name" value="Cyt_P450_CS"/>
</dbReference>
<keyword evidence="6 13" id="KW-0479">Metal-binding</keyword>
<dbReference type="OrthoDB" id="2789670at2759"/>
<evidence type="ECO:0000256" key="9">
    <source>
        <dbReference type="ARBA" id="ARBA00023002"/>
    </source>
</evidence>
<keyword evidence="8" id="KW-0492">Microsome</keyword>
<evidence type="ECO:0000256" key="2">
    <source>
        <dbReference type="ARBA" id="ARBA00004174"/>
    </source>
</evidence>
<keyword evidence="11 14" id="KW-0503">Monooxygenase</keyword>
<evidence type="ECO:0000256" key="6">
    <source>
        <dbReference type="ARBA" id="ARBA00022723"/>
    </source>
</evidence>
<dbReference type="PANTHER" id="PTHR24292:SF102">
    <property type="entry name" value="CYTOCHROME P450 FAMILY-RELATED"/>
    <property type="match status" value="1"/>
</dbReference>
<accession>A0A6G4ZXS8</accession>
<dbReference type="InterPro" id="IPR002401">
    <property type="entry name" value="Cyt_P450_E_grp-I"/>
</dbReference>
<evidence type="ECO:0000256" key="12">
    <source>
        <dbReference type="ARBA" id="ARBA00023136"/>
    </source>
</evidence>
<evidence type="ECO:0000256" key="3">
    <source>
        <dbReference type="ARBA" id="ARBA00004406"/>
    </source>
</evidence>
<keyword evidence="12" id="KW-0472">Membrane</keyword>
<comment type="similarity">
    <text evidence="4 14">Belongs to the cytochrome P450 family.</text>
</comment>
<evidence type="ECO:0000256" key="5">
    <source>
        <dbReference type="ARBA" id="ARBA00022617"/>
    </source>
</evidence>
<evidence type="ECO:0000256" key="7">
    <source>
        <dbReference type="ARBA" id="ARBA00022824"/>
    </source>
</evidence>
<dbReference type="PANTHER" id="PTHR24292">
    <property type="entry name" value="CYTOCHROME P450"/>
    <property type="match status" value="1"/>
</dbReference>
<dbReference type="SUPFAM" id="SSF48264">
    <property type="entry name" value="Cytochrome P450"/>
    <property type="match status" value="1"/>
</dbReference>